<feature type="region of interest" description="Disordered" evidence="1">
    <location>
        <begin position="759"/>
        <end position="788"/>
    </location>
</feature>
<keyword evidence="4" id="KW-1185">Reference proteome</keyword>
<evidence type="ECO:0000259" key="2">
    <source>
        <dbReference type="Pfam" id="PF10264"/>
    </source>
</evidence>
<sequence>MSSKQSLSDKRHVLISRSCIALVLQKIHSDAAKQPEDGHSIFADFLLQNSMCFWNACLTRSVASLEYRGCLVPSTLLISGTDFALEVVRSAWARRVLRPPKGYSIGRLGDIGMVEMVPVSQTQFAPLSEALCKVVADLNGDGVQASTSTIRVKLEENFPEMQVPAEDILYKTLGGLIKERKLYHTGNGYFVVSPETYRQRAVSPLCERQMLMTNEEAIVKLHGRKECSLAIQVDEMDIAAAWKCSSSAFLHASQRSKDVSCQISQVPPSPDLQYLERSHSLKILRMKRRPKSSEGVDRGGSFKETKRLSYLANELNENMQDLPKSEKQSVLAKILKRMQSLTDKSAKHVSFSAQFPPLEWLDSGQLHGHSVATQTLLQKVDPKSNVKKIEPSCPKIPWDEVDGRGFTYYFTSNGVPKSTFVDTDSNKHKNASVLMRQGSSRHSPSHRYSHGSFSNYAKRRHRHRRSSSESPKINKATPNSQRNSSPGSKSPTDHSDAKLSFSSSSGSANPKAIVNPRIQTLEHPHGARTNLYTSNTLPSNWESRNNASPLRTSESKQVKNSPTYSPKTLKRVPVVTNNPKCSAEAKIDKGLRTYSPKLPRSVQSVNVPKVPPTQTQMNGKDSRNKSNLRTNPESEEDHSLSRTLSDAKLALSESFSDTSVSCNGVEPLKKSIEIKPLVLKSFVDEPKVAQKSEKKSSPPKEITVDNSVSVEVALEKSPQPSNKKNNNISTTVVTEETTVTKENGNSKVVTVTSITTSLSHGGIKDLEKPSPDKSSVDSVSSEKQKTSVNDLNIETVKGSRIIDCSSSCNIVTEVK</sequence>
<gene>
    <name evidence="3" type="ORF">LARSCL_LOCUS19521</name>
</gene>
<dbReference type="GO" id="GO:0006357">
    <property type="term" value="P:regulation of transcription by RNA polymerase II"/>
    <property type="evidence" value="ECO:0007669"/>
    <property type="project" value="InterPro"/>
</dbReference>
<dbReference type="GO" id="GO:0005737">
    <property type="term" value="C:cytoplasm"/>
    <property type="evidence" value="ECO:0007669"/>
    <property type="project" value="TreeGrafter"/>
</dbReference>
<feature type="region of interest" description="Disordered" evidence="1">
    <location>
        <begin position="435"/>
        <end position="576"/>
    </location>
</feature>
<feature type="compositionally biased region" description="Basic and acidic residues" evidence="1">
    <location>
        <begin position="762"/>
        <end position="785"/>
    </location>
</feature>
<dbReference type="PANTHER" id="PTHR22437:SF0">
    <property type="entry name" value="FI21431P1"/>
    <property type="match status" value="1"/>
</dbReference>
<dbReference type="Proteomes" id="UP001497382">
    <property type="component" value="Unassembled WGS sequence"/>
</dbReference>
<dbReference type="Pfam" id="PF10264">
    <property type="entry name" value="WHD_Storkhead"/>
    <property type="match status" value="1"/>
</dbReference>
<dbReference type="GO" id="GO:0000977">
    <property type="term" value="F:RNA polymerase II transcription regulatory region sequence-specific DNA binding"/>
    <property type="evidence" value="ECO:0007669"/>
    <property type="project" value="TreeGrafter"/>
</dbReference>
<evidence type="ECO:0000256" key="1">
    <source>
        <dbReference type="SAM" id="MobiDB-lite"/>
    </source>
</evidence>
<feature type="compositionally biased region" description="Polar residues" evidence="1">
    <location>
        <begin position="601"/>
        <end position="631"/>
    </location>
</feature>
<feature type="compositionally biased region" description="Basic and acidic residues" evidence="1">
    <location>
        <begin position="686"/>
        <end position="698"/>
    </location>
</feature>
<proteinExistence type="predicted"/>
<dbReference type="GO" id="GO:0005634">
    <property type="term" value="C:nucleus"/>
    <property type="evidence" value="ECO:0007669"/>
    <property type="project" value="TreeGrafter"/>
</dbReference>
<organism evidence="3 4">
    <name type="scientific">Larinioides sclopetarius</name>
    <dbReference type="NCBI Taxonomy" id="280406"/>
    <lineage>
        <taxon>Eukaryota</taxon>
        <taxon>Metazoa</taxon>
        <taxon>Ecdysozoa</taxon>
        <taxon>Arthropoda</taxon>
        <taxon>Chelicerata</taxon>
        <taxon>Arachnida</taxon>
        <taxon>Araneae</taxon>
        <taxon>Araneomorphae</taxon>
        <taxon>Entelegynae</taxon>
        <taxon>Araneoidea</taxon>
        <taxon>Araneidae</taxon>
        <taxon>Larinioides</taxon>
    </lineage>
</organism>
<feature type="compositionally biased region" description="Polar residues" evidence="1">
    <location>
        <begin position="530"/>
        <end position="552"/>
    </location>
</feature>
<feature type="region of interest" description="Disordered" evidence="1">
    <location>
        <begin position="686"/>
        <end position="706"/>
    </location>
</feature>
<name>A0AAV2BJL4_9ARAC</name>
<dbReference type="EMBL" id="CAXIEN010000382">
    <property type="protein sequence ID" value="CAL1295860.1"/>
    <property type="molecule type" value="Genomic_DNA"/>
</dbReference>
<accession>A0AAV2BJL4</accession>
<evidence type="ECO:0000313" key="3">
    <source>
        <dbReference type="EMBL" id="CAL1295860.1"/>
    </source>
</evidence>
<dbReference type="InterPro" id="IPR040126">
    <property type="entry name" value="STOX1/2"/>
</dbReference>
<reference evidence="3 4" key="1">
    <citation type="submission" date="2024-04" db="EMBL/GenBank/DDBJ databases">
        <authorList>
            <person name="Rising A."/>
            <person name="Reimegard J."/>
            <person name="Sonavane S."/>
            <person name="Akerstrom W."/>
            <person name="Nylinder S."/>
            <person name="Hedman E."/>
            <person name="Kallberg Y."/>
        </authorList>
    </citation>
    <scope>NUCLEOTIDE SEQUENCE [LARGE SCALE GENOMIC DNA]</scope>
</reference>
<feature type="domain" description="Winged helix Storkhead-box1" evidence="2">
    <location>
        <begin position="116"/>
        <end position="194"/>
    </location>
</feature>
<dbReference type="PANTHER" id="PTHR22437">
    <property type="entry name" value="WINGED HELIX DOMAIN-CONTAINING PROTEIN"/>
    <property type="match status" value="1"/>
</dbReference>
<comment type="caution">
    <text evidence="3">The sequence shown here is derived from an EMBL/GenBank/DDBJ whole genome shotgun (WGS) entry which is preliminary data.</text>
</comment>
<evidence type="ECO:0000313" key="4">
    <source>
        <dbReference type="Proteomes" id="UP001497382"/>
    </source>
</evidence>
<dbReference type="InterPro" id="IPR019391">
    <property type="entry name" value="Storkhead-box_WHD"/>
</dbReference>
<feature type="region of interest" description="Disordered" evidence="1">
    <location>
        <begin position="592"/>
        <end position="642"/>
    </location>
</feature>
<protein>
    <recommendedName>
        <fullName evidence="2">Winged helix Storkhead-box1 domain-containing protein</fullName>
    </recommendedName>
</protein>
<dbReference type="AlphaFoldDB" id="A0AAV2BJL4"/>
<feature type="compositionally biased region" description="Polar residues" evidence="1">
    <location>
        <begin position="476"/>
        <end position="490"/>
    </location>
</feature>